<dbReference type="HOGENOM" id="CLU_022275_0_0_1"/>
<reference evidence="2" key="1">
    <citation type="journal article" date="2013" name="Genome Announc.">
        <title>Draft genome sequence of the grapevine dieback fungus Eutypa lata UCR-EL1.</title>
        <authorList>
            <person name="Blanco-Ulate B."/>
            <person name="Rolshausen P.E."/>
            <person name="Cantu D."/>
        </authorList>
    </citation>
    <scope>NUCLEOTIDE SEQUENCE [LARGE SCALE GENOMIC DNA]</scope>
    <source>
        <strain evidence="2">UCR-EL1</strain>
    </source>
</reference>
<dbReference type="Proteomes" id="UP000012174">
    <property type="component" value="Unassembled WGS sequence"/>
</dbReference>
<dbReference type="AlphaFoldDB" id="M7T4P7"/>
<gene>
    <name evidence="1" type="ORF">UCREL1_11482</name>
</gene>
<dbReference type="GO" id="GO:0005794">
    <property type="term" value="C:Golgi apparatus"/>
    <property type="evidence" value="ECO:0007669"/>
    <property type="project" value="TreeGrafter"/>
</dbReference>
<dbReference type="eggNOG" id="KOG2796">
    <property type="taxonomic scope" value="Eukaryota"/>
</dbReference>
<dbReference type="STRING" id="1287681.M7T4P7"/>
<dbReference type="GO" id="GO:0030008">
    <property type="term" value="C:TRAPP complex"/>
    <property type="evidence" value="ECO:0007669"/>
    <property type="project" value="TreeGrafter"/>
</dbReference>
<evidence type="ECO:0000313" key="1">
    <source>
        <dbReference type="EMBL" id="EMR61595.1"/>
    </source>
</evidence>
<dbReference type="KEGG" id="ela:UCREL1_11482"/>
<name>M7T4P7_EUTLA</name>
<dbReference type="OMA" id="QDPQAYH"/>
<accession>M7T4P7</accession>
<dbReference type="PANTHER" id="PTHR21581">
    <property type="entry name" value="D-ALANYL-D-ALANINE CARBOXYPEPTIDASE"/>
    <property type="match status" value="1"/>
</dbReference>
<dbReference type="Gene3D" id="1.25.40.10">
    <property type="entry name" value="Tetratricopeptide repeat domain"/>
    <property type="match status" value="1"/>
</dbReference>
<dbReference type="OrthoDB" id="428342at2759"/>
<keyword evidence="2" id="KW-1185">Reference proteome</keyword>
<evidence type="ECO:0000313" key="2">
    <source>
        <dbReference type="Proteomes" id="UP000012174"/>
    </source>
</evidence>
<dbReference type="PANTHER" id="PTHR21581:SF6">
    <property type="entry name" value="TRAFFICKING PROTEIN PARTICLE COMPLEX SUBUNIT 12"/>
    <property type="match status" value="1"/>
</dbReference>
<protein>
    <submittedName>
        <fullName evidence="1">Putative tetratricopeptide repeat protein 15 protein</fullName>
    </submittedName>
</protein>
<sequence>MPKDFSYLLKPEIYHPLSPLTIPAPFRQPTRQPAPETPIPALLQSGHFRAAAISAVQALTSPGLSPTDHARIFELLYARLACLCLMDAMPLAAQEVKALEDLSSGFYVDGVTGAHLVPWALRILGVRLQAIGFGDPRRAVMSYYELAREARAEVARAVRTRDHSAAEVWKARLADLGVRVAGALVEMDDLAGAAEHLATLDPRSEGQDGKGDGRLAMSRALMWLHLGDVEAAKRCIRDGRADETGQKVVDALADMADGEYEAALQKWKALRTEMEESGVRDEMVGVNLAVCLLYVGRMEEGREVLEGLVEDGHASHTLLFNLTTIYELATDRAKSLKVRLAERVAALEPSSQGWEKTNVDFKL</sequence>
<proteinExistence type="predicted"/>
<dbReference type="EMBL" id="KB707583">
    <property type="protein sequence ID" value="EMR61595.1"/>
    <property type="molecule type" value="Genomic_DNA"/>
</dbReference>
<organism evidence="1 2">
    <name type="scientific">Eutypa lata (strain UCR-EL1)</name>
    <name type="common">Grapevine dieback disease fungus</name>
    <name type="synonym">Eutypa armeniacae</name>
    <dbReference type="NCBI Taxonomy" id="1287681"/>
    <lineage>
        <taxon>Eukaryota</taxon>
        <taxon>Fungi</taxon>
        <taxon>Dikarya</taxon>
        <taxon>Ascomycota</taxon>
        <taxon>Pezizomycotina</taxon>
        <taxon>Sordariomycetes</taxon>
        <taxon>Xylariomycetidae</taxon>
        <taxon>Xylariales</taxon>
        <taxon>Diatrypaceae</taxon>
        <taxon>Eutypa</taxon>
    </lineage>
</organism>
<dbReference type="InterPro" id="IPR011990">
    <property type="entry name" value="TPR-like_helical_dom_sf"/>
</dbReference>